<sequence length="184" mass="20068">MHFGSLCFAGLTPPLAALFVMSTNLAGHAHAPSCRSCCVAYPGESRWTAHRAIKPSSLNSISRATCIRPSLLAGWCPSTSYRYLDYNCPLGVDYIRLRLRLVGLTCTAFADCTVEVRKYGTPRPPAGDCGSPNRQSRGCFDGRGTGWAKTYYVPVLLWSWMSFVCQSQGSLKFWVLLGPFVAGG</sequence>
<organism evidence="2 3">
    <name type="scientific">Dactylonectria macrodidyma</name>
    <dbReference type="NCBI Taxonomy" id="307937"/>
    <lineage>
        <taxon>Eukaryota</taxon>
        <taxon>Fungi</taxon>
        <taxon>Dikarya</taxon>
        <taxon>Ascomycota</taxon>
        <taxon>Pezizomycotina</taxon>
        <taxon>Sordariomycetes</taxon>
        <taxon>Hypocreomycetidae</taxon>
        <taxon>Hypocreales</taxon>
        <taxon>Nectriaceae</taxon>
        <taxon>Dactylonectria</taxon>
    </lineage>
</organism>
<keyword evidence="1" id="KW-0732">Signal</keyword>
<dbReference type="Proteomes" id="UP000738349">
    <property type="component" value="Unassembled WGS sequence"/>
</dbReference>
<dbReference type="AlphaFoldDB" id="A0A9P9EN78"/>
<evidence type="ECO:0008006" key="4">
    <source>
        <dbReference type="Google" id="ProtNLM"/>
    </source>
</evidence>
<evidence type="ECO:0000313" key="3">
    <source>
        <dbReference type="Proteomes" id="UP000738349"/>
    </source>
</evidence>
<reference evidence="2" key="1">
    <citation type="journal article" date="2021" name="Nat. Commun.">
        <title>Genetic determinants of endophytism in the Arabidopsis root mycobiome.</title>
        <authorList>
            <person name="Mesny F."/>
            <person name="Miyauchi S."/>
            <person name="Thiergart T."/>
            <person name="Pickel B."/>
            <person name="Atanasova L."/>
            <person name="Karlsson M."/>
            <person name="Huettel B."/>
            <person name="Barry K.W."/>
            <person name="Haridas S."/>
            <person name="Chen C."/>
            <person name="Bauer D."/>
            <person name="Andreopoulos W."/>
            <person name="Pangilinan J."/>
            <person name="LaButti K."/>
            <person name="Riley R."/>
            <person name="Lipzen A."/>
            <person name="Clum A."/>
            <person name="Drula E."/>
            <person name="Henrissat B."/>
            <person name="Kohler A."/>
            <person name="Grigoriev I.V."/>
            <person name="Martin F.M."/>
            <person name="Hacquard S."/>
        </authorList>
    </citation>
    <scope>NUCLEOTIDE SEQUENCE</scope>
    <source>
        <strain evidence="2">MPI-CAGE-AT-0147</strain>
    </source>
</reference>
<dbReference type="EMBL" id="JAGMUV010000011">
    <property type="protein sequence ID" value="KAH7140557.1"/>
    <property type="molecule type" value="Genomic_DNA"/>
</dbReference>
<feature type="signal peptide" evidence="1">
    <location>
        <begin position="1"/>
        <end position="17"/>
    </location>
</feature>
<proteinExistence type="predicted"/>
<evidence type="ECO:0000313" key="2">
    <source>
        <dbReference type="EMBL" id="KAH7140557.1"/>
    </source>
</evidence>
<protein>
    <recommendedName>
        <fullName evidence="4">Secreted protein</fullName>
    </recommendedName>
</protein>
<keyword evidence="3" id="KW-1185">Reference proteome</keyword>
<gene>
    <name evidence="2" type="ORF">EDB81DRAFT_56366</name>
</gene>
<evidence type="ECO:0000256" key="1">
    <source>
        <dbReference type="SAM" id="SignalP"/>
    </source>
</evidence>
<accession>A0A9P9EN78</accession>
<comment type="caution">
    <text evidence="2">The sequence shown here is derived from an EMBL/GenBank/DDBJ whole genome shotgun (WGS) entry which is preliminary data.</text>
</comment>
<name>A0A9P9EN78_9HYPO</name>
<feature type="chain" id="PRO_5040296153" description="Secreted protein" evidence="1">
    <location>
        <begin position="18"/>
        <end position="184"/>
    </location>
</feature>